<proteinExistence type="predicted"/>
<sequence>MHDLVAVYHMDDWTASSRISSLLVEEMNEWMDYFDELAPMVGLNKEFARIPAVDVA</sequence>
<accession>A0A917AK69</accession>
<protein>
    <submittedName>
        <fullName evidence="1">Uncharacterized protein</fullName>
    </submittedName>
</protein>
<dbReference type="EMBL" id="BMFK01000001">
    <property type="protein sequence ID" value="GGE56660.1"/>
    <property type="molecule type" value="Genomic_DNA"/>
</dbReference>
<evidence type="ECO:0000313" key="2">
    <source>
        <dbReference type="Proteomes" id="UP000605259"/>
    </source>
</evidence>
<name>A0A917AK69_9BACI</name>
<comment type="caution">
    <text evidence="1">The sequence shown here is derived from an EMBL/GenBank/DDBJ whole genome shotgun (WGS) entry which is preliminary data.</text>
</comment>
<dbReference type="Proteomes" id="UP000605259">
    <property type="component" value="Unassembled WGS sequence"/>
</dbReference>
<reference evidence="1" key="2">
    <citation type="submission" date="2020-09" db="EMBL/GenBank/DDBJ databases">
        <authorList>
            <person name="Sun Q."/>
            <person name="Zhou Y."/>
        </authorList>
    </citation>
    <scope>NUCLEOTIDE SEQUENCE</scope>
    <source>
        <strain evidence="1">CGMCC 1.12698</strain>
    </source>
</reference>
<organism evidence="1 2">
    <name type="scientific">Priestia taiwanensis</name>
    <dbReference type="NCBI Taxonomy" id="1347902"/>
    <lineage>
        <taxon>Bacteria</taxon>
        <taxon>Bacillati</taxon>
        <taxon>Bacillota</taxon>
        <taxon>Bacilli</taxon>
        <taxon>Bacillales</taxon>
        <taxon>Bacillaceae</taxon>
        <taxon>Priestia</taxon>
    </lineage>
</organism>
<evidence type="ECO:0000313" key="1">
    <source>
        <dbReference type="EMBL" id="GGE56660.1"/>
    </source>
</evidence>
<dbReference type="AlphaFoldDB" id="A0A917AK69"/>
<reference evidence="1" key="1">
    <citation type="journal article" date="2014" name="Int. J. Syst. Evol. Microbiol.">
        <title>Complete genome sequence of Corynebacterium casei LMG S-19264T (=DSM 44701T), isolated from a smear-ripened cheese.</title>
        <authorList>
            <consortium name="US DOE Joint Genome Institute (JGI-PGF)"/>
            <person name="Walter F."/>
            <person name="Albersmeier A."/>
            <person name="Kalinowski J."/>
            <person name="Ruckert C."/>
        </authorList>
    </citation>
    <scope>NUCLEOTIDE SEQUENCE</scope>
    <source>
        <strain evidence="1">CGMCC 1.12698</strain>
    </source>
</reference>
<keyword evidence="2" id="KW-1185">Reference proteome</keyword>
<gene>
    <name evidence="1" type="ORF">GCM10007140_03720</name>
</gene>